<feature type="region of interest" description="Disordered" evidence="1">
    <location>
        <begin position="121"/>
        <end position="144"/>
    </location>
</feature>
<organism evidence="3">
    <name type="scientific">Caenorhabditis brenneri</name>
    <name type="common">Nematode worm</name>
    <dbReference type="NCBI Taxonomy" id="135651"/>
    <lineage>
        <taxon>Eukaryota</taxon>
        <taxon>Metazoa</taxon>
        <taxon>Ecdysozoa</taxon>
        <taxon>Nematoda</taxon>
        <taxon>Chromadorea</taxon>
        <taxon>Rhabditida</taxon>
        <taxon>Rhabditina</taxon>
        <taxon>Rhabditomorpha</taxon>
        <taxon>Rhabditoidea</taxon>
        <taxon>Rhabditidae</taxon>
        <taxon>Peloderinae</taxon>
        <taxon>Caenorhabditis</taxon>
    </lineage>
</organism>
<dbReference type="HOGENOM" id="CLU_1367310_0_0_1"/>
<evidence type="ECO:0000313" key="2">
    <source>
        <dbReference type="EMBL" id="EGT49855.1"/>
    </source>
</evidence>
<dbReference type="EMBL" id="GL379826">
    <property type="protein sequence ID" value="EGT49855.1"/>
    <property type="molecule type" value="Genomic_DNA"/>
</dbReference>
<sequence>MITHVTPSVDGFNLFQERLVEFAEFIVTDLQPAAIRHRWVGLPETVRQKYAAEELQLLYEKQQQQQQVPIQNAPTLSPAHQLYPSTRTMMRYPRTAPTMVAPVRAAIPHPQRNVRVTYVYKDESSQPPPRRSHGGGHQQFQHQLQHRQEVYYGQPQLQNEDELVQMIARQNQLHQQRSAQMTVPRQMIRQHPNYQFTNPN</sequence>
<gene>
    <name evidence="2" type="ORF">CAEBREN_14749</name>
</gene>
<accession>G0N1B2</accession>
<dbReference type="InParanoid" id="G0N1B2"/>
<evidence type="ECO:0000256" key="1">
    <source>
        <dbReference type="SAM" id="MobiDB-lite"/>
    </source>
</evidence>
<keyword evidence="3" id="KW-1185">Reference proteome</keyword>
<proteinExistence type="predicted"/>
<evidence type="ECO:0000313" key="3">
    <source>
        <dbReference type="Proteomes" id="UP000008068"/>
    </source>
</evidence>
<reference evidence="3" key="1">
    <citation type="submission" date="2011-07" db="EMBL/GenBank/DDBJ databases">
        <authorList>
            <consortium name="Caenorhabditis brenneri Sequencing and Analysis Consortium"/>
            <person name="Wilson R.K."/>
        </authorList>
    </citation>
    <scope>NUCLEOTIDE SEQUENCE [LARGE SCALE GENOMIC DNA]</scope>
    <source>
        <strain evidence="3">PB2801</strain>
    </source>
</reference>
<dbReference type="AlphaFoldDB" id="G0N1B2"/>
<name>G0N1B2_CAEBE</name>
<protein>
    <submittedName>
        <fullName evidence="2">Uncharacterized protein</fullName>
    </submittedName>
</protein>
<dbReference type="Proteomes" id="UP000008068">
    <property type="component" value="Unassembled WGS sequence"/>
</dbReference>